<feature type="domain" description="Radical SAM core" evidence="12">
    <location>
        <begin position="234"/>
        <end position="493"/>
    </location>
</feature>
<evidence type="ECO:0000256" key="1">
    <source>
        <dbReference type="ARBA" id="ARBA00001966"/>
    </source>
</evidence>
<keyword evidence="3" id="KW-0004">4Fe-4S</keyword>
<gene>
    <name evidence="13" type="ORF">APZ42_016156</name>
</gene>
<evidence type="ECO:0000256" key="3">
    <source>
        <dbReference type="ARBA" id="ARBA00022485"/>
    </source>
</evidence>
<dbReference type="SUPFAM" id="SSF102114">
    <property type="entry name" value="Radical SAM enzymes"/>
    <property type="match status" value="1"/>
</dbReference>
<dbReference type="FunFam" id="3.80.30.20:FF:000003">
    <property type="entry name" value="CDK5 regulatory subunit-associated protein 1"/>
    <property type="match status" value="1"/>
</dbReference>
<dbReference type="GO" id="GO:0060255">
    <property type="term" value="P:regulation of macromolecule metabolic process"/>
    <property type="evidence" value="ECO:0007669"/>
    <property type="project" value="UniProtKB-ARBA"/>
</dbReference>
<reference evidence="13 14" key="1">
    <citation type="submission" date="2016-03" db="EMBL/GenBank/DDBJ databases">
        <title>EvidentialGene: Evidence-directed Construction of Genes on Genomes.</title>
        <authorList>
            <person name="Gilbert D.G."/>
            <person name="Choi J.-H."/>
            <person name="Mockaitis K."/>
            <person name="Colbourne J."/>
            <person name="Pfrender M."/>
        </authorList>
    </citation>
    <scope>NUCLEOTIDE SEQUENCE [LARGE SCALE GENOMIC DNA]</scope>
    <source>
        <strain evidence="13 14">Xinb3</strain>
        <tissue evidence="13">Complete organism</tissue>
    </source>
</reference>
<dbReference type="PANTHER" id="PTHR43020">
    <property type="entry name" value="CDK5 REGULATORY SUBUNIT-ASSOCIATED PROTEIN 1"/>
    <property type="match status" value="1"/>
</dbReference>
<dbReference type="InterPro" id="IPR005839">
    <property type="entry name" value="Methylthiotransferase"/>
</dbReference>
<dbReference type="NCBIfam" id="TIGR00089">
    <property type="entry name" value="MiaB/RimO family radical SAM methylthiotransferase"/>
    <property type="match status" value="1"/>
</dbReference>
<dbReference type="SFLD" id="SFLDF00413">
    <property type="entry name" value="CDK5RAP1"/>
    <property type="match status" value="1"/>
</dbReference>
<dbReference type="Pfam" id="PF04055">
    <property type="entry name" value="Radical_SAM"/>
    <property type="match status" value="1"/>
</dbReference>
<dbReference type="PROSITE" id="PS50926">
    <property type="entry name" value="TRAM"/>
    <property type="match status" value="1"/>
</dbReference>
<evidence type="ECO:0000259" key="11">
    <source>
        <dbReference type="PROSITE" id="PS51449"/>
    </source>
</evidence>
<dbReference type="STRING" id="35525.A0A162NNB6"/>
<evidence type="ECO:0000256" key="9">
    <source>
        <dbReference type="ARBA" id="ARBA00074452"/>
    </source>
</evidence>
<evidence type="ECO:0000313" key="14">
    <source>
        <dbReference type="Proteomes" id="UP000076858"/>
    </source>
</evidence>
<evidence type="ECO:0000259" key="10">
    <source>
        <dbReference type="PROSITE" id="PS50926"/>
    </source>
</evidence>
<dbReference type="InterPro" id="IPR006638">
    <property type="entry name" value="Elp3/MiaA/NifB-like_rSAM"/>
</dbReference>
<dbReference type="PROSITE" id="PS51449">
    <property type="entry name" value="MTTASE_N"/>
    <property type="match status" value="1"/>
</dbReference>
<dbReference type="InterPro" id="IPR006463">
    <property type="entry name" value="MiaB_methiolase"/>
</dbReference>
<dbReference type="EMBL" id="LRGB01000568">
    <property type="protein sequence ID" value="KZS18137.1"/>
    <property type="molecule type" value="Genomic_DNA"/>
</dbReference>
<dbReference type="InterPro" id="IPR002792">
    <property type="entry name" value="TRAM_dom"/>
</dbReference>
<evidence type="ECO:0000256" key="7">
    <source>
        <dbReference type="ARBA" id="ARBA00023014"/>
    </source>
</evidence>
<organism evidence="13 14">
    <name type="scientific">Daphnia magna</name>
    <dbReference type="NCBI Taxonomy" id="35525"/>
    <lineage>
        <taxon>Eukaryota</taxon>
        <taxon>Metazoa</taxon>
        <taxon>Ecdysozoa</taxon>
        <taxon>Arthropoda</taxon>
        <taxon>Crustacea</taxon>
        <taxon>Branchiopoda</taxon>
        <taxon>Diplostraca</taxon>
        <taxon>Cladocera</taxon>
        <taxon>Anomopoda</taxon>
        <taxon>Daphniidae</taxon>
        <taxon>Daphnia</taxon>
    </lineage>
</organism>
<feature type="domain" description="MTTase N-terminal" evidence="11">
    <location>
        <begin position="90"/>
        <end position="210"/>
    </location>
</feature>
<dbReference type="GO" id="GO:0005739">
    <property type="term" value="C:mitochondrion"/>
    <property type="evidence" value="ECO:0007669"/>
    <property type="project" value="TreeGrafter"/>
</dbReference>
<dbReference type="InterPro" id="IPR013848">
    <property type="entry name" value="Methylthiotransferase_N"/>
</dbReference>
<dbReference type="GO" id="GO:0035597">
    <property type="term" value="F:tRNA-2-methylthio-N(6)-dimethylallyladenosine(37) synthase activity"/>
    <property type="evidence" value="ECO:0007669"/>
    <property type="project" value="TreeGrafter"/>
</dbReference>
<comment type="similarity">
    <text evidence="2">Belongs to the methylthiotransferase family. MiaB subfamily.</text>
</comment>
<sequence length="599" mass="68003">MQAMLRNFSWSKFKRLVDVTHFKELRRICNGSYPFGKHTDVPLRQYIKKGPGLEYFIYNSTKNSIKNQDAEVSFEKHPYLNKESCDGLGLKVFVEVYGCQMNVNDTEIVHSVLAKHNYAQATSCDNADIIFLMTCAIREGAENKIWHRLGQLNVMKQERKKRKESLTVGIIGCMAERLKDNLLEKGKVVDIVAGPDSYRSLPYLLSHVSSHQAAIDVILSAEETYADIVPIRLNPKSPSAYVSVMRGCDNMCSYCIVPFTRGRERSRPIDSIVAEVRCLSDQGIKEITLLGQNVNSYRDTSESNHYAEPAKTRVTVNADGFKTIYKAKTGGRRFADLLDRVSQVDPEIRIRFTSPHPKDFPDEVLHLINERPNICKSLHLPAQSGNNRILSLMRRNYTREAYFALVEKVQSICGHQVALSSDFICGFCGETEEEFEDTLDLVQRVPYSTAYIFPYSTREKTPAHRRLQDDVPLNIKNERVARLNTAFRQGADRINKRLIGSTQLVLIEGDSRRSDQHLAGRCDKNIKVIFPKEPLARGDIIEQVKPGHYVAVKIHDATSQVLKGNGLYKTTLSRFADDTLNEKLTTMSTDPHTLMSNRM</sequence>
<keyword evidence="7" id="KW-0411">Iron-sulfur</keyword>
<dbReference type="GO" id="GO:0080090">
    <property type="term" value="P:regulation of primary metabolic process"/>
    <property type="evidence" value="ECO:0007669"/>
    <property type="project" value="UniProtKB-ARBA"/>
</dbReference>
<dbReference type="SFLD" id="SFLDF00273">
    <property type="entry name" value="(dimethylallyl)adenosine_tRNA"/>
    <property type="match status" value="1"/>
</dbReference>
<evidence type="ECO:0000256" key="2">
    <source>
        <dbReference type="ARBA" id="ARBA00009815"/>
    </source>
</evidence>
<name>A0A162NNB6_9CRUS</name>
<evidence type="ECO:0000256" key="8">
    <source>
        <dbReference type="ARBA" id="ARBA00053923"/>
    </source>
</evidence>
<evidence type="ECO:0000313" key="13">
    <source>
        <dbReference type="EMBL" id="KZS18137.1"/>
    </source>
</evidence>
<keyword evidence="4" id="KW-0949">S-adenosyl-L-methionine</keyword>
<dbReference type="InterPro" id="IPR020612">
    <property type="entry name" value="Methylthiotransferase_CS"/>
</dbReference>
<keyword evidence="5" id="KW-0479">Metal-binding</keyword>
<proteinExistence type="inferred from homology"/>
<dbReference type="SMART" id="SM00729">
    <property type="entry name" value="Elp3"/>
    <property type="match status" value="1"/>
</dbReference>
<protein>
    <recommendedName>
        <fullName evidence="9">CDK5RAP1-like protein</fullName>
    </recommendedName>
</protein>
<dbReference type="GO" id="GO:0046872">
    <property type="term" value="F:metal ion binding"/>
    <property type="evidence" value="ECO:0007669"/>
    <property type="project" value="UniProtKB-KW"/>
</dbReference>
<evidence type="ECO:0000256" key="5">
    <source>
        <dbReference type="ARBA" id="ARBA00022723"/>
    </source>
</evidence>
<dbReference type="InterPro" id="IPR058240">
    <property type="entry name" value="rSAM_sf"/>
</dbReference>
<dbReference type="FunFam" id="3.40.50.12160:FF:000003">
    <property type="entry name" value="CDK5 regulatory subunit-associated protein 1"/>
    <property type="match status" value="1"/>
</dbReference>
<dbReference type="Pfam" id="PF01938">
    <property type="entry name" value="TRAM"/>
    <property type="match status" value="1"/>
</dbReference>
<dbReference type="PROSITE" id="PS51918">
    <property type="entry name" value="RADICAL_SAM"/>
    <property type="match status" value="1"/>
</dbReference>
<keyword evidence="6" id="KW-0408">Iron</keyword>
<dbReference type="Pfam" id="PF00919">
    <property type="entry name" value="UPF0004"/>
    <property type="match status" value="1"/>
</dbReference>
<dbReference type="InterPro" id="IPR038135">
    <property type="entry name" value="Methylthiotransferase_N_sf"/>
</dbReference>
<dbReference type="Proteomes" id="UP000076858">
    <property type="component" value="Unassembled WGS sequence"/>
</dbReference>
<comment type="caution">
    <text evidence="13">The sequence shown here is derived from an EMBL/GenBank/DDBJ whole genome shotgun (WGS) entry which is preliminary data.</text>
</comment>
<dbReference type="Gene3D" id="3.80.30.20">
    <property type="entry name" value="tm_1862 like domain"/>
    <property type="match status" value="1"/>
</dbReference>
<evidence type="ECO:0000256" key="6">
    <source>
        <dbReference type="ARBA" id="ARBA00023004"/>
    </source>
</evidence>
<dbReference type="PANTHER" id="PTHR43020:SF2">
    <property type="entry name" value="MITOCHONDRIAL TRNA METHYLTHIOTRANSFERASE CDK5RAP1"/>
    <property type="match status" value="1"/>
</dbReference>
<feature type="domain" description="TRAM" evidence="10">
    <location>
        <begin position="496"/>
        <end position="568"/>
    </location>
</feature>
<dbReference type="SFLD" id="SFLDG01061">
    <property type="entry name" value="methylthiotransferase"/>
    <property type="match status" value="1"/>
</dbReference>
<dbReference type="PROSITE" id="PS01278">
    <property type="entry name" value="MTTASE_RADICAL"/>
    <property type="match status" value="1"/>
</dbReference>
<dbReference type="InterPro" id="IPR007197">
    <property type="entry name" value="rSAM"/>
</dbReference>
<comment type="cofactor">
    <cofactor evidence="1">
        <name>[4Fe-4S] cluster</name>
        <dbReference type="ChEBI" id="CHEBI:49883"/>
    </cofactor>
</comment>
<dbReference type="Gene3D" id="3.40.50.12160">
    <property type="entry name" value="Methylthiotransferase, N-terminal domain"/>
    <property type="match status" value="1"/>
</dbReference>
<dbReference type="AlphaFoldDB" id="A0A162NNB6"/>
<dbReference type="GO" id="GO:0005829">
    <property type="term" value="C:cytosol"/>
    <property type="evidence" value="ECO:0007669"/>
    <property type="project" value="TreeGrafter"/>
</dbReference>
<accession>A0A162NNB6</accession>
<evidence type="ECO:0000256" key="4">
    <source>
        <dbReference type="ARBA" id="ARBA00022691"/>
    </source>
</evidence>
<dbReference type="SFLD" id="SFLDS00029">
    <property type="entry name" value="Radical_SAM"/>
    <property type="match status" value="1"/>
</dbReference>
<dbReference type="GO" id="GO:0051539">
    <property type="term" value="F:4 iron, 4 sulfur cluster binding"/>
    <property type="evidence" value="ECO:0007669"/>
    <property type="project" value="UniProtKB-KW"/>
</dbReference>
<dbReference type="InterPro" id="IPR023404">
    <property type="entry name" value="rSAM_horseshoe"/>
</dbReference>
<dbReference type="SFLD" id="SFLDG01082">
    <property type="entry name" value="B12-binding_domain_containing"/>
    <property type="match status" value="1"/>
</dbReference>
<evidence type="ECO:0000259" key="12">
    <source>
        <dbReference type="PROSITE" id="PS51918"/>
    </source>
</evidence>
<comment type="function">
    <text evidence="8">Potential regulator of CDK5 activity.</text>
</comment>
<keyword evidence="14" id="KW-1185">Reference proteome</keyword>
<dbReference type="OrthoDB" id="190098at2759"/>